<comment type="cofactor">
    <cofactor evidence="14">
        <name>Mg(2+)</name>
        <dbReference type="ChEBI" id="CHEBI:18420"/>
    </cofactor>
</comment>
<gene>
    <name evidence="14" type="primary">addB</name>
    <name evidence="17" type="ORF">QOZ93_002508</name>
</gene>
<dbReference type="InterPro" id="IPR027417">
    <property type="entry name" value="P-loop_NTPase"/>
</dbReference>
<feature type="binding site" evidence="14">
    <location>
        <position position="1198"/>
    </location>
    <ligand>
        <name>[4Fe-4S] cluster</name>
        <dbReference type="ChEBI" id="CHEBI:49883"/>
    </ligand>
</feature>
<keyword evidence="11 14" id="KW-0411">Iron-sulfur</keyword>
<dbReference type="Pfam" id="PF12705">
    <property type="entry name" value="PDDEXK_1"/>
    <property type="match status" value="1"/>
</dbReference>
<evidence type="ECO:0000256" key="8">
    <source>
        <dbReference type="ARBA" id="ARBA00022839"/>
    </source>
</evidence>
<dbReference type="InterPro" id="IPR038726">
    <property type="entry name" value="PDDEXK_AddAB-type"/>
</dbReference>
<comment type="similarity">
    <text evidence="14">Belongs to the helicase family. AddB/RexB type 1 subfamily.</text>
</comment>
<dbReference type="PANTHER" id="PTHR30591">
    <property type="entry name" value="RECBCD ENZYME SUBUNIT RECC"/>
    <property type="match status" value="1"/>
</dbReference>
<feature type="binding site" evidence="14">
    <location>
        <position position="1204"/>
    </location>
    <ligand>
        <name>[4Fe-4S] cluster</name>
        <dbReference type="ChEBI" id="CHEBI:49883"/>
    </ligand>
</feature>
<evidence type="ECO:0000256" key="5">
    <source>
        <dbReference type="ARBA" id="ARBA00022763"/>
    </source>
</evidence>
<feature type="binding site" evidence="14">
    <location>
        <position position="1195"/>
    </location>
    <ligand>
        <name>[4Fe-4S] cluster</name>
        <dbReference type="ChEBI" id="CHEBI:49883"/>
    </ligand>
</feature>
<keyword evidence="10 14" id="KW-0408">Iron</keyword>
<keyword evidence="5 14" id="KW-0227">DNA damage</keyword>
<dbReference type="RefSeq" id="WP_307356889.1">
    <property type="nucleotide sequence ID" value="NZ_BAAACJ010000049.1"/>
</dbReference>
<evidence type="ECO:0000256" key="14">
    <source>
        <dbReference type="HAMAP-Rule" id="MF_01452"/>
    </source>
</evidence>
<dbReference type="Gene3D" id="3.40.50.300">
    <property type="entry name" value="P-loop containing nucleotide triphosphate hydrolases"/>
    <property type="match status" value="3"/>
</dbReference>
<evidence type="ECO:0000256" key="7">
    <source>
        <dbReference type="ARBA" id="ARBA00022806"/>
    </source>
</evidence>
<name>A0ABU0JX69_HATLI</name>
<evidence type="ECO:0000256" key="13">
    <source>
        <dbReference type="ARBA" id="ARBA00023204"/>
    </source>
</evidence>
<evidence type="ECO:0000256" key="3">
    <source>
        <dbReference type="ARBA" id="ARBA00022723"/>
    </source>
</evidence>
<keyword evidence="7 14" id="KW-0347">Helicase</keyword>
<dbReference type="Proteomes" id="UP001224418">
    <property type="component" value="Unassembled WGS sequence"/>
</dbReference>
<keyword evidence="4 14" id="KW-0547">Nucleotide-binding</keyword>
<evidence type="ECO:0000259" key="16">
    <source>
        <dbReference type="Pfam" id="PF21445"/>
    </source>
</evidence>
<evidence type="ECO:0000313" key="17">
    <source>
        <dbReference type="EMBL" id="MDQ0480758.1"/>
    </source>
</evidence>
<evidence type="ECO:0000256" key="10">
    <source>
        <dbReference type="ARBA" id="ARBA00023004"/>
    </source>
</evidence>
<evidence type="ECO:0000256" key="11">
    <source>
        <dbReference type="ARBA" id="ARBA00023014"/>
    </source>
</evidence>
<feature type="domain" description="ATP-dependent helicase/deoxyribonuclease subunit B N-terminal" evidence="16">
    <location>
        <begin position="5"/>
        <end position="290"/>
    </location>
</feature>
<dbReference type="GO" id="GO:0016787">
    <property type="term" value="F:hydrolase activity"/>
    <property type="evidence" value="ECO:0007669"/>
    <property type="project" value="UniProtKB-KW"/>
</dbReference>
<keyword evidence="8 14" id="KW-0269">Exonuclease</keyword>
<dbReference type="PANTHER" id="PTHR30591:SF1">
    <property type="entry name" value="RECBCD ENZYME SUBUNIT RECC"/>
    <property type="match status" value="1"/>
</dbReference>
<comment type="function">
    <text evidence="14">The heterodimer acts as both an ATP-dependent DNA helicase and an ATP-dependent, dual-direction single-stranded exonuclease. Recognizes the chi site generating a DNA molecule suitable for the initiation of homologous recombination. The AddB subunit has 5' -&gt; 3' nuclease activity but not helicase activity.</text>
</comment>
<comment type="subunit">
    <text evidence="14">Heterodimer of AddA and AddB.</text>
</comment>
<comment type="cofactor">
    <cofactor evidence="14">
        <name>[4Fe-4S] cluster</name>
        <dbReference type="ChEBI" id="CHEBI:49883"/>
    </cofactor>
    <text evidence="14">Binds 1 [4Fe-4S] cluster.</text>
</comment>
<evidence type="ECO:0000256" key="1">
    <source>
        <dbReference type="ARBA" id="ARBA00022485"/>
    </source>
</evidence>
<feature type="binding site" evidence="14">
    <location>
        <position position="876"/>
    </location>
    <ligand>
        <name>[4Fe-4S] cluster</name>
        <dbReference type="ChEBI" id="CHEBI:49883"/>
    </ligand>
</feature>
<dbReference type="Gene3D" id="3.90.320.10">
    <property type="match status" value="1"/>
</dbReference>
<evidence type="ECO:0000313" key="18">
    <source>
        <dbReference type="Proteomes" id="UP001224418"/>
    </source>
</evidence>
<dbReference type="HAMAP" id="MF_01452">
    <property type="entry name" value="AddB_type1"/>
    <property type="match status" value="1"/>
</dbReference>
<keyword evidence="2 14" id="KW-0540">Nuclease</keyword>
<keyword evidence="18" id="KW-1185">Reference proteome</keyword>
<feature type="domain" description="PD-(D/E)XK endonuclease-like" evidence="15">
    <location>
        <begin position="865"/>
        <end position="1204"/>
    </location>
</feature>
<evidence type="ECO:0000256" key="2">
    <source>
        <dbReference type="ARBA" id="ARBA00022722"/>
    </source>
</evidence>
<dbReference type="InterPro" id="IPR014140">
    <property type="entry name" value="DNA_helicase_suAddB"/>
</dbReference>
<evidence type="ECO:0000256" key="9">
    <source>
        <dbReference type="ARBA" id="ARBA00022840"/>
    </source>
</evidence>
<keyword evidence="6 14" id="KW-0378">Hydrolase</keyword>
<dbReference type="Pfam" id="PF21445">
    <property type="entry name" value="ADDB_N"/>
    <property type="match status" value="1"/>
</dbReference>
<organism evidence="17 18">
    <name type="scientific">Hathewaya limosa</name>
    <name type="common">Clostridium limosum</name>
    <dbReference type="NCBI Taxonomy" id="1536"/>
    <lineage>
        <taxon>Bacteria</taxon>
        <taxon>Bacillati</taxon>
        <taxon>Bacillota</taxon>
        <taxon>Clostridia</taxon>
        <taxon>Eubacteriales</taxon>
        <taxon>Clostridiaceae</taxon>
        <taxon>Hathewaya</taxon>
    </lineage>
</organism>
<keyword evidence="3 14" id="KW-0479">Metal-binding</keyword>
<reference evidence="17 18" key="1">
    <citation type="submission" date="2023-07" db="EMBL/GenBank/DDBJ databases">
        <title>Genomic Encyclopedia of Type Strains, Phase IV (KMG-IV): sequencing the most valuable type-strain genomes for metagenomic binning, comparative biology and taxonomic classification.</title>
        <authorList>
            <person name="Goeker M."/>
        </authorList>
    </citation>
    <scope>NUCLEOTIDE SEQUENCE [LARGE SCALE GENOMIC DNA]</scope>
    <source>
        <strain evidence="17 18">DSM 1400</strain>
    </source>
</reference>
<dbReference type="EMBL" id="JAUSWN010000027">
    <property type="protein sequence ID" value="MDQ0480758.1"/>
    <property type="molecule type" value="Genomic_DNA"/>
</dbReference>
<evidence type="ECO:0000259" key="15">
    <source>
        <dbReference type="Pfam" id="PF12705"/>
    </source>
</evidence>
<protein>
    <recommendedName>
        <fullName evidence="14">ATP-dependent helicase/deoxyribonuclease subunit B</fullName>
        <ecNumber evidence="14">3.1.-.-</ecNumber>
    </recommendedName>
    <alternativeName>
        <fullName evidence="14">ATP-dependent helicase/nuclease subunit AddB</fullName>
    </alternativeName>
</protein>
<dbReference type="EC" id="3.1.-.-" evidence="14"/>
<proteinExistence type="inferred from homology"/>
<comment type="caution">
    <text evidence="17">The sequence shown here is derived from an EMBL/GenBank/DDBJ whole genome shotgun (WGS) entry which is preliminary data.</text>
</comment>
<keyword evidence="9 14" id="KW-0067">ATP-binding</keyword>
<keyword evidence="13 14" id="KW-0234">DNA repair</keyword>
<evidence type="ECO:0000256" key="12">
    <source>
        <dbReference type="ARBA" id="ARBA00023125"/>
    </source>
</evidence>
<dbReference type="InterPro" id="IPR011604">
    <property type="entry name" value="PDDEXK-like_dom_sf"/>
</dbReference>
<evidence type="ECO:0000256" key="4">
    <source>
        <dbReference type="ARBA" id="ARBA00022741"/>
    </source>
</evidence>
<dbReference type="GO" id="GO:0003678">
    <property type="term" value="F:DNA helicase activity"/>
    <property type="evidence" value="ECO:0007669"/>
    <property type="project" value="UniProtKB-EC"/>
</dbReference>
<sequence length="1242" mass="145319">MSIRFIYGRSGSGKTSFVINDIKNEYRNKRTKGPLILITPEQLTFQTEKKLINEFGFLGKDIDVLSFKRMANKVFKEVGGITKTHIQSSGKTMLLYKVVDELKDELKIYSTAAKQTGFVNTLLEIVSEFKKYNVTPETLYELKDDIDENSFLYNKISDLAIIYEKFQKILHSGYIDPEEDLTILNKKLSESKIFRDIDIWIDEFSGFTPQQHLILESLLRNNCNLNITLNMDYEDSESINYSTVFSPIIYTRDKLIEMARKEGIKVEKSIELSNSPVVKFKEKEDLAYLERNYFSYPFKPYKKNIENIELFKAMNIYSEVEDLAINILGLCREKGAKFNEIAVITRNLDTYENLVKSILNEYDIPYFIDEKKDISSNNLIILLSSLMDILNNNWRYESVFRYLKTGILGIEYNHIDLLENYILESGIRGKKNWIEDQSWYKNIISKYNLKYKINNFLYNTLSNMEQLKRDDYVKSFEGNIKGFKDKFETVFDYVKENKNIKNIDYEKREIITEEQIIQSFISNDFYELVQLFNEEVEEETLKKVKALCDEIKIITDTRNQVIGPIVSLNNSMRGRRKIKDFCVALFNYLEIINIREKIEKLVTKFKERKEIELVNEYSKIWNFIMQLLDQMVEVVGEEEVTLEKFSKIMQLGFKEHKMGFIPQTLHQVIVSSVERLRGHNIKYLFILGVNDGVFPKTNAKEGILTDRDRIFIKDKGVELAKDTRSQAFEEQYLIYTTLTLGQEYLRISYPISDHEGKALRPSIIISRLKALFPALEEESNVVSINEKNLIVSKTPTFNHFIEKLQEVDESKELSELWIEVYKWFNKDEKWREKIDGMLNAFSYSNQVETIGKDRAIELYGENKMFSISRIENYIRCPFAYFVRYGLRAEERKIFSLNPPDLGTFMHSILDRFSKYVDKESSWDKITDELCEKLVEKGFNKEMQESIGNVFKGSRRYGYFGERIKRVVKKSAKLIVQHMQRGGFSPLGYEIQFGLGKEGYSPIELELSTGDKVQLVGKIDRVDKLIYEGEEYFRVIDYKSGNKDFKLWEVYYGLQVQLLTYLDAILEKEGEKIDFPVFPAGILYFKIDNPIVKKDKNLSDEELEKEIMKALKMKGLILADTKIVREMDREIEGASLILPVGFKKDGDFSKISHIATKEQFELLREHVKSKLINSCEDMLEGVINIGPCMTKTGTACEYCVYSSICTFDLAMQDNEYKILKEKSDEEVWKLLNEEKEERENGGY</sequence>
<dbReference type="InterPro" id="IPR049035">
    <property type="entry name" value="ADDB_N"/>
</dbReference>
<dbReference type="Gene3D" id="6.10.140.1030">
    <property type="match status" value="1"/>
</dbReference>
<keyword evidence="1 14" id="KW-0004">4Fe-4S</keyword>
<comment type="miscellaneous">
    <text evidence="14">Despite having conserved helicase domains, this subunit does not have helicase activity.</text>
</comment>
<accession>A0ABU0JX69</accession>
<evidence type="ECO:0000256" key="6">
    <source>
        <dbReference type="ARBA" id="ARBA00022801"/>
    </source>
</evidence>
<dbReference type="SUPFAM" id="SSF52540">
    <property type="entry name" value="P-loop containing nucleoside triphosphate hydrolases"/>
    <property type="match status" value="2"/>
</dbReference>
<keyword evidence="12 14" id="KW-0238">DNA-binding</keyword>